<evidence type="ECO:0000256" key="7">
    <source>
        <dbReference type="ARBA" id="ARBA00022840"/>
    </source>
</evidence>
<dbReference type="PRINTS" id="PR00473">
    <property type="entry name" value="GALCTOKINASE"/>
</dbReference>
<dbReference type="FunFam" id="3.30.230.10:FF:000017">
    <property type="entry name" value="Galactokinase"/>
    <property type="match status" value="1"/>
</dbReference>
<comment type="caution">
    <text evidence="15">The sequence shown here is derived from an EMBL/GenBank/DDBJ whole genome shotgun (WGS) entry which is preliminary data.</text>
</comment>
<dbReference type="RefSeq" id="WP_229738569.1">
    <property type="nucleotide sequence ID" value="NZ_BMER01000001.1"/>
</dbReference>
<reference evidence="15" key="1">
    <citation type="journal article" date="2014" name="Int. J. Syst. Evol. Microbiol.">
        <title>Complete genome sequence of Corynebacterium casei LMG S-19264T (=DSM 44701T), isolated from a smear-ripened cheese.</title>
        <authorList>
            <consortium name="US DOE Joint Genome Institute (JGI-PGF)"/>
            <person name="Walter F."/>
            <person name="Albersmeier A."/>
            <person name="Kalinowski J."/>
            <person name="Ruckert C."/>
        </authorList>
    </citation>
    <scope>NUCLEOTIDE SEQUENCE</scope>
    <source>
        <strain evidence="15">CGMCC 1.12195</strain>
    </source>
</reference>
<evidence type="ECO:0000256" key="6">
    <source>
        <dbReference type="ARBA" id="ARBA00022777"/>
    </source>
</evidence>
<dbReference type="GO" id="GO:0004335">
    <property type="term" value="F:galactokinase activity"/>
    <property type="evidence" value="ECO:0007669"/>
    <property type="project" value="UniProtKB-UniRule"/>
</dbReference>
<keyword evidence="2" id="KW-0963">Cytoplasm</keyword>
<dbReference type="GO" id="GO:0005829">
    <property type="term" value="C:cytosol"/>
    <property type="evidence" value="ECO:0007669"/>
    <property type="project" value="TreeGrafter"/>
</dbReference>
<dbReference type="GO" id="GO:0046872">
    <property type="term" value="F:metal ion binding"/>
    <property type="evidence" value="ECO:0007669"/>
    <property type="project" value="UniProtKB-KW"/>
</dbReference>
<sequence>MDMTTATSLRDSVYEKYNELFDGTPILVRSPGRVNLIGEHTDYNNGLVLPAAIDKNIILAIGKREDNAIQLYSLDQQQSHTATLDTLARSPLLWPDYILGVVQQLIKRSHTLGGFNLAFGGDIPQGAGLSSSAALECATAFALNELFQLDIQPLDIALVAQAAENEFVGVKCGLMDQFASVFGKEQRLIKLDCADFTHEYIPFNNPDLRIVLFDTQVKHSLASSAYNERREQCEYGVTLIQKHCPDVKSLRDATLAQLEQYVKPIDEVVYNRCHYVVSEIQRLRDGCEDLKKDDFETFGKRMFETHDGLQHRYEVSCGELDILVDLARGNDAVLGARMMGGGFGGCTINLVKASSVQEVVSEIAEAYAKKTGREAQVYVAKISDGTSLINND</sequence>
<organism evidence="15 16">
    <name type="scientific">Parapedobacter pyrenivorans</name>
    <dbReference type="NCBI Taxonomy" id="1305674"/>
    <lineage>
        <taxon>Bacteria</taxon>
        <taxon>Pseudomonadati</taxon>
        <taxon>Bacteroidota</taxon>
        <taxon>Sphingobacteriia</taxon>
        <taxon>Sphingobacteriales</taxon>
        <taxon>Sphingobacteriaceae</taxon>
        <taxon>Parapedobacter</taxon>
    </lineage>
</organism>
<keyword evidence="9" id="KW-0299">Galactose metabolism</keyword>
<dbReference type="Pfam" id="PF10509">
    <property type="entry name" value="GalKase_gal_bdg"/>
    <property type="match status" value="1"/>
</dbReference>
<dbReference type="FunFam" id="3.30.70.890:FF:000001">
    <property type="entry name" value="Galactokinase"/>
    <property type="match status" value="1"/>
</dbReference>
<accession>A0A917HH37</accession>
<dbReference type="SUPFAM" id="SSF55060">
    <property type="entry name" value="GHMP Kinase, C-terminal domain"/>
    <property type="match status" value="1"/>
</dbReference>
<dbReference type="PROSITE" id="PS00627">
    <property type="entry name" value="GHMP_KINASES_ATP"/>
    <property type="match status" value="1"/>
</dbReference>
<dbReference type="InterPro" id="IPR014721">
    <property type="entry name" value="Ribsml_uS5_D2-typ_fold_subgr"/>
</dbReference>
<keyword evidence="16" id="KW-1185">Reference proteome</keyword>
<dbReference type="PROSITE" id="PS00106">
    <property type="entry name" value="GALACTOKINASE"/>
    <property type="match status" value="1"/>
</dbReference>
<dbReference type="InterPro" id="IPR006204">
    <property type="entry name" value="GHMP_kinase_N_dom"/>
</dbReference>
<evidence type="ECO:0000256" key="2">
    <source>
        <dbReference type="ARBA" id="ARBA00022490"/>
    </source>
</evidence>
<keyword evidence="3" id="KW-0808">Transferase</keyword>
<dbReference type="InterPro" id="IPR000705">
    <property type="entry name" value="Galactokinase"/>
</dbReference>
<dbReference type="Pfam" id="PF08544">
    <property type="entry name" value="GHMP_kinases_C"/>
    <property type="match status" value="1"/>
</dbReference>
<keyword evidence="7" id="KW-0067">ATP-binding</keyword>
<name>A0A917HH37_9SPHI</name>
<evidence type="ECO:0000259" key="12">
    <source>
        <dbReference type="Pfam" id="PF00288"/>
    </source>
</evidence>
<evidence type="ECO:0000256" key="10">
    <source>
        <dbReference type="ARBA" id="ARBA00023277"/>
    </source>
</evidence>
<gene>
    <name evidence="15" type="ORF">GCM10007415_08970</name>
</gene>
<keyword evidence="8" id="KW-0460">Magnesium</keyword>
<comment type="similarity">
    <text evidence="1">Belongs to the GHMP kinase family. GalK subfamily.</text>
</comment>
<dbReference type="InterPro" id="IPR006206">
    <property type="entry name" value="Mevalonate/galactokinase"/>
</dbReference>
<dbReference type="InterPro" id="IPR036554">
    <property type="entry name" value="GHMP_kinase_C_sf"/>
</dbReference>
<dbReference type="InterPro" id="IPR006203">
    <property type="entry name" value="GHMP_knse_ATP-bd_CS"/>
</dbReference>
<evidence type="ECO:0000256" key="8">
    <source>
        <dbReference type="ARBA" id="ARBA00022842"/>
    </source>
</evidence>
<dbReference type="InterPro" id="IPR020568">
    <property type="entry name" value="Ribosomal_Su5_D2-typ_SF"/>
</dbReference>
<feature type="domain" description="Galactokinase N-terminal" evidence="14">
    <location>
        <begin position="15"/>
        <end position="63"/>
    </location>
</feature>
<evidence type="ECO:0000313" key="16">
    <source>
        <dbReference type="Proteomes" id="UP000660862"/>
    </source>
</evidence>
<dbReference type="SUPFAM" id="SSF54211">
    <property type="entry name" value="Ribosomal protein S5 domain 2-like"/>
    <property type="match status" value="1"/>
</dbReference>
<evidence type="ECO:0000256" key="4">
    <source>
        <dbReference type="ARBA" id="ARBA00022723"/>
    </source>
</evidence>
<keyword evidence="6" id="KW-0418">Kinase</keyword>
<dbReference type="InterPro" id="IPR019741">
    <property type="entry name" value="Galactokinase_CS"/>
</dbReference>
<dbReference type="PIRSF" id="PIRSF000530">
    <property type="entry name" value="Galactokinase"/>
    <property type="match status" value="1"/>
</dbReference>
<evidence type="ECO:0000256" key="9">
    <source>
        <dbReference type="ARBA" id="ARBA00023144"/>
    </source>
</evidence>
<dbReference type="PANTHER" id="PTHR10457:SF7">
    <property type="entry name" value="GALACTOKINASE-RELATED"/>
    <property type="match status" value="1"/>
</dbReference>
<dbReference type="InterPro" id="IPR013750">
    <property type="entry name" value="GHMP_kinase_C_dom"/>
</dbReference>
<dbReference type="Proteomes" id="UP000660862">
    <property type="component" value="Unassembled WGS sequence"/>
</dbReference>
<dbReference type="PANTHER" id="PTHR10457">
    <property type="entry name" value="MEVALONATE KINASE/GALACTOKINASE"/>
    <property type="match status" value="1"/>
</dbReference>
<evidence type="ECO:0000259" key="13">
    <source>
        <dbReference type="Pfam" id="PF08544"/>
    </source>
</evidence>
<evidence type="ECO:0000256" key="5">
    <source>
        <dbReference type="ARBA" id="ARBA00022741"/>
    </source>
</evidence>
<dbReference type="Gene3D" id="3.30.230.10">
    <property type="match status" value="1"/>
</dbReference>
<feature type="domain" description="GHMP kinase C-terminal" evidence="13">
    <location>
        <begin position="288"/>
        <end position="368"/>
    </location>
</feature>
<evidence type="ECO:0000256" key="1">
    <source>
        <dbReference type="ARBA" id="ARBA00006566"/>
    </source>
</evidence>
<evidence type="ECO:0000256" key="3">
    <source>
        <dbReference type="ARBA" id="ARBA00022679"/>
    </source>
</evidence>
<evidence type="ECO:0000256" key="11">
    <source>
        <dbReference type="NCBIfam" id="TIGR00131"/>
    </source>
</evidence>
<dbReference type="NCBIfam" id="TIGR00131">
    <property type="entry name" value="gal_kin"/>
    <property type="match status" value="1"/>
</dbReference>
<evidence type="ECO:0000313" key="15">
    <source>
        <dbReference type="EMBL" id="GGG79036.1"/>
    </source>
</evidence>
<dbReference type="AlphaFoldDB" id="A0A917HH37"/>
<reference evidence="15" key="2">
    <citation type="submission" date="2020-09" db="EMBL/GenBank/DDBJ databases">
        <authorList>
            <person name="Sun Q."/>
            <person name="Zhou Y."/>
        </authorList>
    </citation>
    <scope>NUCLEOTIDE SEQUENCE</scope>
    <source>
        <strain evidence="15">CGMCC 1.12195</strain>
    </source>
</reference>
<evidence type="ECO:0000259" key="14">
    <source>
        <dbReference type="Pfam" id="PF10509"/>
    </source>
</evidence>
<keyword evidence="5" id="KW-0547">Nucleotide-binding</keyword>
<keyword evidence="10" id="KW-0119">Carbohydrate metabolism</keyword>
<protein>
    <recommendedName>
        <fullName evidence="11">Galactokinase</fullName>
        <ecNumber evidence="11">2.7.1.6</ecNumber>
    </recommendedName>
</protein>
<dbReference type="EMBL" id="BMER01000001">
    <property type="protein sequence ID" value="GGG79036.1"/>
    <property type="molecule type" value="Genomic_DNA"/>
</dbReference>
<dbReference type="Pfam" id="PF00288">
    <property type="entry name" value="GHMP_kinases_N"/>
    <property type="match status" value="1"/>
</dbReference>
<feature type="domain" description="GHMP kinase N-terminal" evidence="12">
    <location>
        <begin position="97"/>
        <end position="184"/>
    </location>
</feature>
<dbReference type="PRINTS" id="PR00959">
    <property type="entry name" value="MEVGALKINASE"/>
</dbReference>
<dbReference type="InterPro" id="IPR019539">
    <property type="entry name" value="GalKase_N"/>
</dbReference>
<dbReference type="GO" id="GO:0005524">
    <property type="term" value="F:ATP binding"/>
    <property type="evidence" value="ECO:0007669"/>
    <property type="project" value="UniProtKB-UniRule"/>
</dbReference>
<proteinExistence type="inferred from homology"/>
<keyword evidence="4" id="KW-0479">Metal-binding</keyword>
<dbReference type="Gene3D" id="3.30.70.890">
    <property type="entry name" value="GHMP kinase, C-terminal domain"/>
    <property type="match status" value="1"/>
</dbReference>
<dbReference type="EC" id="2.7.1.6" evidence="11"/>
<dbReference type="GO" id="GO:0006012">
    <property type="term" value="P:galactose metabolic process"/>
    <property type="evidence" value="ECO:0007669"/>
    <property type="project" value="UniProtKB-UniRule"/>
</dbReference>